<proteinExistence type="predicted"/>
<name>A0A078IR32_BRANA</name>
<protein>
    <submittedName>
        <fullName evidence="1">BnaC04g02380D protein</fullName>
    </submittedName>
</protein>
<organism evidence="1 2">
    <name type="scientific">Brassica napus</name>
    <name type="common">Rape</name>
    <dbReference type="NCBI Taxonomy" id="3708"/>
    <lineage>
        <taxon>Eukaryota</taxon>
        <taxon>Viridiplantae</taxon>
        <taxon>Streptophyta</taxon>
        <taxon>Embryophyta</taxon>
        <taxon>Tracheophyta</taxon>
        <taxon>Spermatophyta</taxon>
        <taxon>Magnoliopsida</taxon>
        <taxon>eudicotyledons</taxon>
        <taxon>Gunneridae</taxon>
        <taxon>Pentapetalae</taxon>
        <taxon>rosids</taxon>
        <taxon>malvids</taxon>
        <taxon>Brassicales</taxon>
        <taxon>Brassicaceae</taxon>
        <taxon>Brassiceae</taxon>
        <taxon>Brassica</taxon>
    </lineage>
</organism>
<gene>
    <name evidence="1" type="primary">BnaC04g02380D</name>
    <name evidence="1" type="ORF">GSBRNA2T00003611001</name>
</gene>
<reference evidence="1 2" key="1">
    <citation type="journal article" date="2014" name="Science">
        <title>Plant genetics. Early allopolyploid evolution in the post-Neolithic Brassica napus oilseed genome.</title>
        <authorList>
            <person name="Chalhoub B."/>
            <person name="Denoeud F."/>
            <person name="Liu S."/>
            <person name="Parkin I.A."/>
            <person name="Tang H."/>
            <person name="Wang X."/>
            <person name="Chiquet J."/>
            <person name="Belcram H."/>
            <person name="Tong C."/>
            <person name="Samans B."/>
            <person name="Correa M."/>
            <person name="Da Silva C."/>
            <person name="Just J."/>
            <person name="Falentin C."/>
            <person name="Koh C.S."/>
            <person name="Le Clainche I."/>
            <person name="Bernard M."/>
            <person name="Bento P."/>
            <person name="Noel B."/>
            <person name="Labadie K."/>
            <person name="Alberti A."/>
            <person name="Charles M."/>
            <person name="Arnaud D."/>
            <person name="Guo H."/>
            <person name="Daviaud C."/>
            <person name="Alamery S."/>
            <person name="Jabbari K."/>
            <person name="Zhao M."/>
            <person name="Edger P.P."/>
            <person name="Chelaifa H."/>
            <person name="Tack D."/>
            <person name="Lassalle G."/>
            <person name="Mestiri I."/>
            <person name="Schnel N."/>
            <person name="Le Paslier M.C."/>
            <person name="Fan G."/>
            <person name="Renault V."/>
            <person name="Bayer P.E."/>
            <person name="Golicz A.A."/>
            <person name="Manoli S."/>
            <person name="Lee T.H."/>
            <person name="Thi V.H."/>
            <person name="Chalabi S."/>
            <person name="Hu Q."/>
            <person name="Fan C."/>
            <person name="Tollenaere R."/>
            <person name="Lu Y."/>
            <person name="Battail C."/>
            <person name="Shen J."/>
            <person name="Sidebottom C.H."/>
            <person name="Wang X."/>
            <person name="Canaguier A."/>
            <person name="Chauveau A."/>
            <person name="Berard A."/>
            <person name="Deniot G."/>
            <person name="Guan M."/>
            <person name="Liu Z."/>
            <person name="Sun F."/>
            <person name="Lim Y.P."/>
            <person name="Lyons E."/>
            <person name="Town C.D."/>
            <person name="Bancroft I."/>
            <person name="Wang X."/>
            <person name="Meng J."/>
            <person name="Ma J."/>
            <person name="Pires J.C."/>
            <person name="King G.J."/>
            <person name="Brunel D."/>
            <person name="Delourme R."/>
            <person name="Renard M."/>
            <person name="Aury J.M."/>
            <person name="Adams K.L."/>
            <person name="Batley J."/>
            <person name="Snowdon R.J."/>
            <person name="Tost J."/>
            <person name="Edwards D."/>
            <person name="Zhou Y."/>
            <person name="Hua W."/>
            <person name="Sharpe A.G."/>
            <person name="Paterson A.H."/>
            <person name="Guan C."/>
            <person name="Wincker P."/>
        </authorList>
    </citation>
    <scope>NUCLEOTIDE SEQUENCE [LARGE SCALE GENOMIC DNA]</scope>
    <source>
        <strain evidence="2">cv. Darmor-bzh</strain>
    </source>
</reference>
<sequence>MSQWLLVQIAS</sequence>
<dbReference type="EMBL" id="LK033003">
    <property type="protein sequence ID" value="CDY51513.1"/>
    <property type="molecule type" value="Genomic_DNA"/>
</dbReference>
<evidence type="ECO:0000313" key="2">
    <source>
        <dbReference type="Proteomes" id="UP000028999"/>
    </source>
</evidence>
<evidence type="ECO:0000313" key="1">
    <source>
        <dbReference type="EMBL" id="CDY51513.1"/>
    </source>
</evidence>
<keyword evidence="2" id="KW-1185">Reference proteome</keyword>
<dbReference type="Proteomes" id="UP000028999">
    <property type="component" value="Unassembled WGS sequence"/>
</dbReference>
<accession>A0A078IR32</accession>
<dbReference type="PaxDb" id="3708-A0A078IR32"/>